<reference evidence="3 4" key="1">
    <citation type="submission" date="2019-03" db="EMBL/GenBank/DDBJ databases">
        <authorList>
            <person name="Gaulin E."/>
            <person name="Dumas B."/>
        </authorList>
    </citation>
    <scope>NUCLEOTIDE SEQUENCE [LARGE SCALE GENOMIC DNA]</scope>
    <source>
        <strain evidence="3">CBS 568.67</strain>
    </source>
</reference>
<name>A0A485KCP0_9STRA</name>
<feature type="transmembrane region" description="Helical" evidence="1">
    <location>
        <begin position="418"/>
        <end position="439"/>
    </location>
</feature>
<organism evidence="3 4">
    <name type="scientific">Aphanomyces stellatus</name>
    <dbReference type="NCBI Taxonomy" id="120398"/>
    <lineage>
        <taxon>Eukaryota</taxon>
        <taxon>Sar</taxon>
        <taxon>Stramenopiles</taxon>
        <taxon>Oomycota</taxon>
        <taxon>Saprolegniomycetes</taxon>
        <taxon>Saprolegniales</taxon>
        <taxon>Verrucalvaceae</taxon>
        <taxon>Aphanomyces</taxon>
    </lineage>
</organism>
<dbReference type="OrthoDB" id="71362at2759"/>
<protein>
    <submittedName>
        <fullName evidence="3">Aste57867_2404 protein</fullName>
    </submittedName>
</protein>
<keyword evidence="1" id="KW-0812">Transmembrane</keyword>
<feature type="transmembrane region" description="Helical" evidence="1">
    <location>
        <begin position="482"/>
        <end position="504"/>
    </location>
</feature>
<dbReference type="Proteomes" id="UP000332933">
    <property type="component" value="Unassembled WGS sequence"/>
</dbReference>
<dbReference type="AlphaFoldDB" id="A0A485KCP0"/>
<keyword evidence="1" id="KW-1133">Transmembrane helix</keyword>
<feature type="transmembrane region" description="Helical" evidence="1">
    <location>
        <begin position="385"/>
        <end position="406"/>
    </location>
</feature>
<dbReference type="EMBL" id="VJMH01000275">
    <property type="protein sequence ID" value="KAF0717253.1"/>
    <property type="molecule type" value="Genomic_DNA"/>
</dbReference>
<sequence length="653" mass="70939">MVRLRLPSLLYQSHLTGSQRTEKGDGGAKKKDKPNVYRSVFRIGSNLIAASLVVLSLVTVIVLLSAGMFNRHIILDDIGMDTSEYNDYGQSCRLDATGFVPNTCSAMEMATTTAPAWTALGQRLASQWQATSAAPYYVTTCIKGSMGAGNAGWSALVFLAGYDAFPKCQPSGAQEIAGLAQTETAARASFPNGVYLLCVFADKTMGESTVHVNSDGTTDLVFTNFTRSLVTVDGAISADNDGINTVEYSYPLGPRYMITGYAYTVMLDITTRLDPSVPFWNVGRYSKKAIMVSWDTGSTVANSSELVVFQLVLSLWAMALTSSDFYVTVMGLKGFLQHKPVMTFDLLAGLERRRLLLVVVALAATPALLYADVARIYKGTANGDLIWSLSTILVGMFFNFSTLLVITLIQKIPSPGDYLITFSPTLFAYGSIACIVVVWNAGYAAVAADFNNAAFLLGLNVSGVVRPSGAYTTSGIRTTMQFLAAPTFTTLGICLVVSIVFSTLRRKCIARGSWLLNVQWTNTNGFLERAGRPHWITGLPLESSNAIKIGNKLFCKPSTQAILGFAIVAAKDTAEKYTESDIVQQNRHASTHESLFVISMYHLAPTLCRLYVWLPAKVTPSLFGMIEKNAFIVSHDQQIGHTPYIHRRGTCVN</sequence>
<keyword evidence="4" id="KW-1185">Reference proteome</keyword>
<evidence type="ECO:0000313" key="3">
    <source>
        <dbReference type="EMBL" id="VFT79605.1"/>
    </source>
</evidence>
<feature type="transmembrane region" description="Helical" evidence="1">
    <location>
        <begin position="355"/>
        <end position="373"/>
    </location>
</feature>
<gene>
    <name evidence="3" type="primary">Aste57867_2404</name>
    <name evidence="2" type="ORF">As57867_002398</name>
    <name evidence="3" type="ORF">ASTE57867_2404</name>
</gene>
<proteinExistence type="predicted"/>
<feature type="transmembrane region" description="Helical" evidence="1">
    <location>
        <begin position="47"/>
        <end position="69"/>
    </location>
</feature>
<reference evidence="2" key="2">
    <citation type="submission" date="2019-06" db="EMBL/GenBank/DDBJ databases">
        <title>Genomics analysis of Aphanomyces spp. identifies a new class of oomycete effector associated with host adaptation.</title>
        <authorList>
            <person name="Gaulin E."/>
        </authorList>
    </citation>
    <scope>NUCLEOTIDE SEQUENCE</scope>
    <source>
        <strain evidence="2">CBS 578.67</strain>
    </source>
</reference>
<accession>A0A485KCP0</accession>
<evidence type="ECO:0000256" key="1">
    <source>
        <dbReference type="SAM" id="Phobius"/>
    </source>
</evidence>
<keyword evidence="1" id="KW-0472">Membrane</keyword>
<evidence type="ECO:0000313" key="2">
    <source>
        <dbReference type="EMBL" id="KAF0717253.1"/>
    </source>
</evidence>
<evidence type="ECO:0000313" key="4">
    <source>
        <dbReference type="Proteomes" id="UP000332933"/>
    </source>
</evidence>
<feature type="transmembrane region" description="Helical" evidence="1">
    <location>
        <begin position="313"/>
        <end position="335"/>
    </location>
</feature>
<dbReference type="EMBL" id="CAADRA010000275">
    <property type="protein sequence ID" value="VFT79605.1"/>
    <property type="molecule type" value="Genomic_DNA"/>
</dbReference>